<name>A0A2W2AXI0_9BACT</name>
<feature type="domain" description="NodB homology" evidence="1">
    <location>
        <begin position="46"/>
        <end position="264"/>
    </location>
</feature>
<keyword evidence="3" id="KW-1185">Reference proteome</keyword>
<organism evidence="2 3">
    <name type="scientific">Taibaiella soli</name>
    <dbReference type="NCBI Taxonomy" id="1649169"/>
    <lineage>
        <taxon>Bacteria</taxon>
        <taxon>Pseudomonadati</taxon>
        <taxon>Bacteroidota</taxon>
        <taxon>Chitinophagia</taxon>
        <taxon>Chitinophagales</taxon>
        <taxon>Chitinophagaceae</taxon>
        <taxon>Taibaiella</taxon>
    </lineage>
</organism>
<dbReference type="GO" id="GO:0016810">
    <property type="term" value="F:hydrolase activity, acting on carbon-nitrogen (but not peptide) bonds"/>
    <property type="evidence" value="ECO:0007669"/>
    <property type="project" value="InterPro"/>
</dbReference>
<dbReference type="Gene3D" id="3.20.20.370">
    <property type="entry name" value="Glycoside hydrolase/deacetylase"/>
    <property type="match status" value="1"/>
</dbReference>
<dbReference type="Pfam" id="PF01522">
    <property type="entry name" value="Polysacc_deac_1"/>
    <property type="match status" value="1"/>
</dbReference>
<comment type="caution">
    <text evidence="2">The sequence shown here is derived from an EMBL/GenBank/DDBJ whole genome shotgun (WGS) entry which is preliminary data.</text>
</comment>
<dbReference type="SUPFAM" id="SSF88713">
    <property type="entry name" value="Glycoside hydrolase/deacetylase"/>
    <property type="match status" value="1"/>
</dbReference>
<sequence>MSNKISGWIDGSRLIISASLQFEAGGAPDTGFDNPFPQNMKPGFPDLPAKTWFQYGYKEGIPRLLDLLDKHGIKVTSHTIGLAAIHSPALAKEIAARGHELSGHGQSWTDQFALGYEEEKEFIRSSKDAIQQITGQETVGYNCYWMRRSPNTLAILQELGFTYYIDDLSRDEPFLVSLNNERLVVVPYTLRCNDIYLLEGKNYTPNQYLETLKLEFDQLYHEGATRRRMMSFSMHDRISGTPAMVNVLDQFISYTLRYEGVRYLRKDEIASMTLTDKNSITDADYV</sequence>
<dbReference type="InterPro" id="IPR011330">
    <property type="entry name" value="Glyco_hydro/deAcase_b/a-brl"/>
</dbReference>
<accession>A0A2W2AXI0</accession>
<evidence type="ECO:0000313" key="2">
    <source>
        <dbReference type="EMBL" id="PZF72704.1"/>
    </source>
</evidence>
<proteinExistence type="predicted"/>
<dbReference type="Proteomes" id="UP000248745">
    <property type="component" value="Unassembled WGS sequence"/>
</dbReference>
<dbReference type="OrthoDB" id="9787041at2"/>
<reference evidence="2 3" key="1">
    <citation type="submission" date="2018-06" db="EMBL/GenBank/DDBJ databases">
        <title>Mucibacter soli gen. nov., sp. nov., a new member of the family Chitinophagaceae producing mucin.</title>
        <authorList>
            <person name="Kim M.-K."/>
            <person name="Park S."/>
            <person name="Kim T.-S."/>
            <person name="Joung Y."/>
            <person name="Han J.-H."/>
            <person name="Kim S.B."/>
        </authorList>
    </citation>
    <scope>NUCLEOTIDE SEQUENCE [LARGE SCALE GENOMIC DNA]</scope>
    <source>
        <strain evidence="2 3">R1-15</strain>
    </source>
</reference>
<dbReference type="InterPro" id="IPR002509">
    <property type="entry name" value="NODB_dom"/>
</dbReference>
<gene>
    <name evidence="2" type="ORF">DN068_12630</name>
</gene>
<dbReference type="GO" id="GO:0005975">
    <property type="term" value="P:carbohydrate metabolic process"/>
    <property type="evidence" value="ECO:0007669"/>
    <property type="project" value="InterPro"/>
</dbReference>
<dbReference type="PANTHER" id="PTHR43123">
    <property type="entry name" value="POLYSACCHARIDE DEACETYLASE-RELATED"/>
    <property type="match status" value="1"/>
</dbReference>
<dbReference type="PROSITE" id="PS51677">
    <property type="entry name" value="NODB"/>
    <property type="match status" value="1"/>
</dbReference>
<evidence type="ECO:0000259" key="1">
    <source>
        <dbReference type="PROSITE" id="PS51677"/>
    </source>
</evidence>
<dbReference type="PANTHER" id="PTHR43123:SF1">
    <property type="entry name" value="POLYSACCHARIDE DEACETYLASE-RELATED"/>
    <property type="match status" value="1"/>
</dbReference>
<dbReference type="AlphaFoldDB" id="A0A2W2AXI0"/>
<evidence type="ECO:0000313" key="3">
    <source>
        <dbReference type="Proteomes" id="UP000248745"/>
    </source>
</evidence>
<dbReference type="EMBL" id="QKTW01000017">
    <property type="protein sequence ID" value="PZF72704.1"/>
    <property type="molecule type" value="Genomic_DNA"/>
</dbReference>
<dbReference type="RefSeq" id="WP_110999295.1">
    <property type="nucleotide sequence ID" value="NZ_QKTW01000017.1"/>
</dbReference>
<protein>
    <submittedName>
        <fullName evidence="2">Polysaccharide deacetylase</fullName>
    </submittedName>
</protein>